<protein>
    <submittedName>
        <fullName evidence="2">Uncharacterized protein</fullName>
    </submittedName>
</protein>
<keyword evidence="1" id="KW-0812">Transmembrane</keyword>
<keyword evidence="3" id="KW-1185">Reference proteome</keyword>
<reference evidence="2" key="1">
    <citation type="submission" date="2022-10" db="EMBL/GenBank/DDBJ databases">
        <title>Culturing micro-colonial fungi from biological soil crusts in the Mojave desert and describing Neophaeococcomyces mojavensis, and introducing the new genera and species Taxawa tesnikishii.</title>
        <authorList>
            <person name="Kurbessoian T."/>
            <person name="Stajich J.E."/>
        </authorList>
    </citation>
    <scope>NUCLEOTIDE SEQUENCE</scope>
    <source>
        <strain evidence="2">TK_35</strain>
    </source>
</reference>
<feature type="transmembrane region" description="Helical" evidence="1">
    <location>
        <begin position="95"/>
        <end position="117"/>
    </location>
</feature>
<evidence type="ECO:0000256" key="1">
    <source>
        <dbReference type="SAM" id="Phobius"/>
    </source>
</evidence>
<evidence type="ECO:0000313" key="3">
    <source>
        <dbReference type="Proteomes" id="UP001172681"/>
    </source>
</evidence>
<organism evidence="2 3">
    <name type="scientific">Knufia peltigerae</name>
    <dbReference type="NCBI Taxonomy" id="1002370"/>
    <lineage>
        <taxon>Eukaryota</taxon>
        <taxon>Fungi</taxon>
        <taxon>Dikarya</taxon>
        <taxon>Ascomycota</taxon>
        <taxon>Pezizomycotina</taxon>
        <taxon>Eurotiomycetes</taxon>
        <taxon>Chaetothyriomycetidae</taxon>
        <taxon>Chaetothyriales</taxon>
        <taxon>Trichomeriaceae</taxon>
        <taxon>Knufia</taxon>
    </lineage>
</organism>
<dbReference type="Proteomes" id="UP001172681">
    <property type="component" value="Unassembled WGS sequence"/>
</dbReference>
<accession>A0AA39CVJ1</accession>
<keyword evidence="1" id="KW-0472">Membrane</keyword>
<proteinExistence type="predicted"/>
<comment type="caution">
    <text evidence="2">The sequence shown here is derived from an EMBL/GenBank/DDBJ whole genome shotgun (WGS) entry which is preliminary data.</text>
</comment>
<feature type="transmembrane region" description="Helical" evidence="1">
    <location>
        <begin position="54"/>
        <end position="75"/>
    </location>
</feature>
<name>A0AA39CVJ1_9EURO</name>
<gene>
    <name evidence="2" type="ORF">H2204_009877</name>
</gene>
<dbReference type="InterPro" id="IPR038213">
    <property type="entry name" value="IFI6/IFI27-like_sf"/>
</dbReference>
<dbReference type="Gene3D" id="6.10.110.10">
    <property type="match status" value="1"/>
</dbReference>
<dbReference type="EMBL" id="JAPDRN010000079">
    <property type="protein sequence ID" value="KAJ9626861.1"/>
    <property type="molecule type" value="Genomic_DNA"/>
</dbReference>
<dbReference type="AlphaFoldDB" id="A0AA39CVJ1"/>
<keyword evidence="1" id="KW-1133">Transmembrane helix</keyword>
<evidence type="ECO:0000313" key="2">
    <source>
        <dbReference type="EMBL" id="KAJ9626861.1"/>
    </source>
</evidence>
<sequence length="123" mass="13142">MLNETLARITPNITFETLKNVTFETITDLTIESLMTFAGAAMDRLTQYATVHPYLAGFQVASIVLTPFLGAGFGISKLLLKLLGFGPLGPIAGTIAAWYQSTFLGAYIPAGGIFAWAQHLGMA</sequence>